<proteinExistence type="predicted"/>
<dbReference type="GO" id="GO:0016747">
    <property type="term" value="F:acyltransferase activity, transferring groups other than amino-acyl groups"/>
    <property type="evidence" value="ECO:0007669"/>
    <property type="project" value="InterPro"/>
</dbReference>
<dbReference type="Gene3D" id="3.40.630.30">
    <property type="match status" value="1"/>
</dbReference>
<dbReference type="Pfam" id="PF13673">
    <property type="entry name" value="Acetyltransf_10"/>
    <property type="match status" value="1"/>
</dbReference>
<dbReference type="PROSITE" id="PS51186">
    <property type="entry name" value="GNAT"/>
    <property type="match status" value="1"/>
</dbReference>
<evidence type="ECO:0000259" key="1">
    <source>
        <dbReference type="PROSITE" id="PS51186"/>
    </source>
</evidence>
<dbReference type="InterPro" id="IPR000182">
    <property type="entry name" value="GNAT_dom"/>
</dbReference>
<evidence type="ECO:0000313" key="2">
    <source>
        <dbReference type="EnsemblMetazoa" id="G2985.1:cds"/>
    </source>
</evidence>
<organism evidence="2 3">
    <name type="scientific">Magallana gigas</name>
    <name type="common">Pacific oyster</name>
    <name type="synonym">Crassostrea gigas</name>
    <dbReference type="NCBI Taxonomy" id="29159"/>
    <lineage>
        <taxon>Eukaryota</taxon>
        <taxon>Metazoa</taxon>
        <taxon>Spiralia</taxon>
        <taxon>Lophotrochozoa</taxon>
        <taxon>Mollusca</taxon>
        <taxon>Bivalvia</taxon>
        <taxon>Autobranchia</taxon>
        <taxon>Pteriomorphia</taxon>
        <taxon>Ostreida</taxon>
        <taxon>Ostreoidea</taxon>
        <taxon>Ostreidae</taxon>
        <taxon>Magallana</taxon>
    </lineage>
</organism>
<protein>
    <recommendedName>
        <fullName evidence="1">N-acetyltransferase domain-containing protein</fullName>
    </recommendedName>
</protein>
<dbReference type="InterPro" id="IPR016181">
    <property type="entry name" value="Acyl_CoA_acyltransferase"/>
</dbReference>
<dbReference type="AlphaFoldDB" id="A0A8W8LZH6"/>
<evidence type="ECO:0000313" key="3">
    <source>
        <dbReference type="Proteomes" id="UP000005408"/>
    </source>
</evidence>
<feature type="domain" description="N-acetyltransferase" evidence="1">
    <location>
        <begin position="63"/>
        <end position="216"/>
    </location>
</feature>
<dbReference type="SUPFAM" id="SSF55729">
    <property type="entry name" value="Acyl-CoA N-acyltransferases (Nat)"/>
    <property type="match status" value="1"/>
</dbReference>
<sequence length="216" mass="24594">MNIAQKSARYADLSDVSASAKFCVVVMERGNIRAFPSDRPMITDENREDGDGGKMTYLSKGKVTFREEPRNRSRPKFRQLSRDVSGEVFDIPEEHQVIFAYETLHGKSTLIGAICYKTADSRLTEPDSTFDSDYYHVIAFLFVKGDFQCQGVGRQLLDRAVLSMLSVTRRPIRVQSAERAVAFFEKMGFVQVGQPFESMCGPRLFKFLFNMEKIVK</sequence>
<reference evidence="2" key="1">
    <citation type="submission" date="2022-08" db="UniProtKB">
        <authorList>
            <consortium name="EnsemblMetazoa"/>
        </authorList>
    </citation>
    <scope>IDENTIFICATION</scope>
    <source>
        <strain evidence="2">05x7-T-G4-1.051#20</strain>
    </source>
</reference>
<accession>A0A8W8LZH6</accession>
<dbReference type="Proteomes" id="UP000005408">
    <property type="component" value="Unassembled WGS sequence"/>
</dbReference>
<keyword evidence="3" id="KW-1185">Reference proteome</keyword>
<name>A0A8W8LZH6_MAGGI</name>
<dbReference type="EnsemblMetazoa" id="G2985.1">
    <property type="protein sequence ID" value="G2985.1:cds"/>
    <property type="gene ID" value="G2985"/>
</dbReference>